<organism evidence="1 2">
    <name type="scientific">Pistacia integerrima</name>
    <dbReference type="NCBI Taxonomy" id="434235"/>
    <lineage>
        <taxon>Eukaryota</taxon>
        <taxon>Viridiplantae</taxon>
        <taxon>Streptophyta</taxon>
        <taxon>Embryophyta</taxon>
        <taxon>Tracheophyta</taxon>
        <taxon>Spermatophyta</taxon>
        <taxon>Magnoliopsida</taxon>
        <taxon>eudicotyledons</taxon>
        <taxon>Gunneridae</taxon>
        <taxon>Pentapetalae</taxon>
        <taxon>rosids</taxon>
        <taxon>malvids</taxon>
        <taxon>Sapindales</taxon>
        <taxon>Anacardiaceae</taxon>
        <taxon>Pistacia</taxon>
    </lineage>
</organism>
<reference evidence="2" key="1">
    <citation type="journal article" date="2023" name="G3 (Bethesda)">
        <title>Genome assembly and association tests identify interacting loci associated with vigor, precocity, and sex in interspecific pistachio rootstocks.</title>
        <authorList>
            <person name="Palmer W."/>
            <person name="Jacygrad E."/>
            <person name="Sagayaradj S."/>
            <person name="Cavanaugh K."/>
            <person name="Han R."/>
            <person name="Bertier L."/>
            <person name="Beede B."/>
            <person name="Kafkas S."/>
            <person name="Golino D."/>
            <person name="Preece J."/>
            <person name="Michelmore R."/>
        </authorList>
    </citation>
    <scope>NUCLEOTIDE SEQUENCE [LARGE SCALE GENOMIC DNA]</scope>
</reference>
<sequence>MKQRTQMVYSTEDATRYKSLDSRLMDEYDQNRRECWRFNRVKKLLFKALANKFNFETEGKCIQ</sequence>
<proteinExistence type="predicted"/>
<comment type="caution">
    <text evidence="1">The sequence shown here is derived from an EMBL/GenBank/DDBJ whole genome shotgun (WGS) entry which is preliminary data.</text>
</comment>
<name>A0ACC0X0C9_9ROSI</name>
<evidence type="ECO:0000313" key="1">
    <source>
        <dbReference type="EMBL" id="KAJ0007176.1"/>
    </source>
</evidence>
<dbReference type="Proteomes" id="UP001163603">
    <property type="component" value="Chromosome 15"/>
</dbReference>
<accession>A0ACC0X0C9</accession>
<evidence type="ECO:0000313" key="2">
    <source>
        <dbReference type="Proteomes" id="UP001163603"/>
    </source>
</evidence>
<gene>
    <name evidence="1" type="ORF">Pint_28836</name>
</gene>
<dbReference type="EMBL" id="CM047750">
    <property type="protein sequence ID" value="KAJ0007176.1"/>
    <property type="molecule type" value="Genomic_DNA"/>
</dbReference>
<protein>
    <submittedName>
        <fullName evidence="1">Uncharacterized protein</fullName>
    </submittedName>
</protein>
<keyword evidence="2" id="KW-1185">Reference proteome</keyword>